<dbReference type="NCBIfam" id="NF000582">
    <property type="entry name" value="PRK00006.1"/>
    <property type="match status" value="1"/>
</dbReference>
<dbReference type="GO" id="GO:0019171">
    <property type="term" value="F:(3R)-hydroxyacyl-[acyl-carrier-protein] dehydratase activity"/>
    <property type="evidence" value="ECO:0007669"/>
    <property type="project" value="UniProtKB-EC"/>
</dbReference>
<evidence type="ECO:0000313" key="4">
    <source>
        <dbReference type="Proteomes" id="UP001208017"/>
    </source>
</evidence>
<reference evidence="3 4" key="1">
    <citation type="submission" date="2022-11" db="EMBL/GenBank/DDBJ databases">
        <title>Study of microbial diversity in lake waters.</title>
        <authorList>
            <person name="Zhang J."/>
        </authorList>
    </citation>
    <scope>NUCLEOTIDE SEQUENCE [LARGE SCALE GENOMIC DNA]</scope>
    <source>
        <strain evidence="3 4">DT12</strain>
    </source>
</reference>
<dbReference type="EC" id="4.2.1.59" evidence="3"/>
<evidence type="ECO:0000256" key="2">
    <source>
        <dbReference type="ARBA" id="ARBA00023239"/>
    </source>
</evidence>
<name>A0ABT3X0P5_9BACL</name>
<gene>
    <name evidence="3" type="primary">fabZ</name>
    <name evidence="3" type="ORF">OS242_10960</name>
</gene>
<dbReference type="InterPro" id="IPR029069">
    <property type="entry name" value="HotDog_dom_sf"/>
</dbReference>
<dbReference type="SUPFAM" id="SSF54637">
    <property type="entry name" value="Thioesterase/thiol ester dehydrase-isomerase"/>
    <property type="match status" value="1"/>
</dbReference>
<comment type="caution">
    <text evidence="3">The sequence shown here is derived from an EMBL/GenBank/DDBJ whole genome shotgun (WGS) entry which is preliminary data.</text>
</comment>
<evidence type="ECO:0000313" key="3">
    <source>
        <dbReference type="EMBL" id="MCX7570481.1"/>
    </source>
</evidence>
<keyword evidence="4" id="KW-1185">Reference proteome</keyword>
<dbReference type="PANTHER" id="PTHR30272:SF1">
    <property type="entry name" value="3-HYDROXYACYL-[ACYL-CARRIER-PROTEIN] DEHYDRATASE"/>
    <property type="match status" value="1"/>
</dbReference>
<organism evidence="3 4">
    <name type="scientific">Tumebacillus lacus</name>
    <dbReference type="NCBI Taxonomy" id="2995335"/>
    <lineage>
        <taxon>Bacteria</taxon>
        <taxon>Bacillati</taxon>
        <taxon>Bacillota</taxon>
        <taxon>Bacilli</taxon>
        <taxon>Bacillales</taxon>
        <taxon>Alicyclobacillaceae</taxon>
        <taxon>Tumebacillus</taxon>
    </lineage>
</organism>
<protein>
    <submittedName>
        <fullName evidence="3">3-hydroxyacyl-ACP dehydratase FabZ</fullName>
        <ecNumber evidence="3">4.2.1.59</ecNumber>
    </submittedName>
</protein>
<evidence type="ECO:0000256" key="1">
    <source>
        <dbReference type="ARBA" id="ARBA00009174"/>
    </source>
</evidence>
<comment type="similarity">
    <text evidence="1">Belongs to the thioester dehydratase family. FabZ subfamily.</text>
</comment>
<dbReference type="CDD" id="cd01288">
    <property type="entry name" value="FabZ"/>
    <property type="match status" value="1"/>
</dbReference>
<dbReference type="Proteomes" id="UP001208017">
    <property type="component" value="Unassembled WGS sequence"/>
</dbReference>
<dbReference type="EMBL" id="JAPMLT010000004">
    <property type="protein sequence ID" value="MCX7570481.1"/>
    <property type="molecule type" value="Genomic_DNA"/>
</dbReference>
<dbReference type="InterPro" id="IPR013114">
    <property type="entry name" value="FabA_FabZ"/>
</dbReference>
<sequence length="149" mass="16274">MTTTIKLGFDQVRRLLPQAYPFCLVDVVEELTPGERIVARKNISGNEWMFPGHFPDKAIYPGVLLIEGMAQTSILLFKGAEDQDADFEGATFMIASVKSRFLAPVVPGDQVRYTCEVVKVVSTGGVMECTATVDGNVVAKADLTFAVQR</sequence>
<dbReference type="Pfam" id="PF07977">
    <property type="entry name" value="FabA"/>
    <property type="match status" value="1"/>
</dbReference>
<dbReference type="RefSeq" id="WP_267151725.1">
    <property type="nucleotide sequence ID" value="NZ_JAPMLT010000004.1"/>
</dbReference>
<keyword evidence="2 3" id="KW-0456">Lyase</keyword>
<dbReference type="PANTHER" id="PTHR30272">
    <property type="entry name" value="3-HYDROXYACYL-[ACYL-CARRIER-PROTEIN] DEHYDRATASE"/>
    <property type="match status" value="1"/>
</dbReference>
<dbReference type="Gene3D" id="3.10.129.10">
    <property type="entry name" value="Hotdog Thioesterase"/>
    <property type="match status" value="1"/>
</dbReference>
<accession>A0ABT3X0P5</accession>
<proteinExistence type="inferred from homology"/>